<dbReference type="Proteomes" id="UP001244341">
    <property type="component" value="Chromosome 4b"/>
</dbReference>
<evidence type="ECO:0000256" key="3">
    <source>
        <dbReference type="SAM" id="SignalP"/>
    </source>
</evidence>
<dbReference type="InterPro" id="IPR023174">
    <property type="entry name" value="PDEase_CS"/>
</dbReference>
<dbReference type="EMBL" id="CP126211">
    <property type="protein sequence ID" value="WIA13064.1"/>
    <property type="molecule type" value="Genomic_DNA"/>
</dbReference>
<organism evidence="5 6">
    <name type="scientific">Tetradesmus obliquus</name>
    <name type="common">Green alga</name>
    <name type="synonym">Acutodesmus obliquus</name>
    <dbReference type="NCBI Taxonomy" id="3088"/>
    <lineage>
        <taxon>Eukaryota</taxon>
        <taxon>Viridiplantae</taxon>
        <taxon>Chlorophyta</taxon>
        <taxon>core chlorophytes</taxon>
        <taxon>Chlorophyceae</taxon>
        <taxon>CS clade</taxon>
        <taxon>Sphaeropleales</taxon>
        <taxon>Scenedesmaceae</taxon>
        <taxon>Tetradesmus</taxon>
    </lineage>
</organism>
<sequence>MLSFTLESAVAIVAVVCITHSSSSSSTNSSCSSDADSSAEYTIRSNDIPRATHEACHDLHLFKILPLTPEQLCLDMQLVQASYLSNPYHNKHHGADVVSKSAKTLQRDGASLKRRVMEAQCLTLEQWGEHQERRFALFQLAVILAAAMHDVLHPGYNNAYLKAIKHVMALTHTTAEQASVAFFTDIFLSQQHVLNCLSEEERQLVKEIITYAIDETDMSKHGDALKWQAAGELECFKHLAALIVHAADLANGADAWAVSKVWARWCNAEFHAQGDHSLRYHPELPVMKQFNRKVADVPDGQLFFITTFAVPTFEALEAVAPLTAQAGLQGCKMNAAICKVIMQRNKDCLLQRTMSRLGLGTLPRFL</sequence>
<evidence type="ECO:0000313" key="6">
    <source>
        <dbReference type="Proteomes" id="UP001244341"/>
    </source>
</evidence>
<proteinExistence type="predicted"/>
<keyword evidence="6" id="KW-1185">Reference proteome</keyword>
<dbReference type="PANTHER" id="PTHR11347">
    <property type="entry name" value="CYCLIC NUCLEOTIDE PHOSPHODIESTERASE"/>
    <property type="match status" value="1"/>
</dbReference>
<keyword evidence="2" id="KW-0378">Hydrolase</keyword>
<dbReference type="Gene3D" id="1.10.1300.10">
    <property type="entry name" value="3'5'-cyclic nucleotide phosphodiesterase, catalytic domain"/>
    <property type="match status" value="1"/>
</dbReference>
<dbReference type="Pfam" id="PF00233">
    <property type="entry name" value="PDEase_I"/>
    <property type="match status" value="1"/>
</dbReference>
<evidence type="ECO:0000259" key="4">
    <source>
        <dbReference type="PROSITE" id="PS51845"/>
    </source>
</evidence>
<gene>
    <name evidence="5" type="ORF">OEZ85_006669</name>
</gene>
<dbReference type="PROSITE" id="PS51845">
    <property type="entry name" value="PDEASE_I_2"/>
    <property type="match status" value="1"/>
</dbReference>
<dbReference type="InterPro" id="IPR002073">
    <property type="entry name" value="PDEase_catalytic_dom"/>
</dbReference>
<keyword evidence="1" id="KW-0479">Metal-binding</keyword>
<reference evidence="5 6" key="1">
    <citation type="submission" date="2023-05" db="EMBL/GenBank/DDBJ databases">
        <title>A 100% complete, gapless, phased diploid assembly of the Scenedesmus obliquus UTEX 3031 genome.</title>
        <authorList>
            <person name="Biondi T.C."/>
            <person name="Hanschen E.R."/>
            <person name="Kwon T."/>
            <person name="Eng W."/>
            <person name="Kruse C.P.S."/>
            <person name="Koehler S.I."/>
            <person name="Kunde Y."/>
            <person name="Gleasner C.D."/>
            <person name="You Mak K.T."/>
            <person name="Polle J."/>
            <person name="Hovde B.T."/>
            <person name="Starkenburg S.R."/>
        </authorList>
    </citation>
    <scope>NUCLEOTIDE SEQUENCE [LARGE SCALE GENOMIC DNA]</scope>
    <source>
        <strain evidence="5 6">DOE0152z</strain>
    </source>
</reference>
<feature type="chain" id="PRO_5045976625" description="PDEase domain-containing protein" evidence="3">
    <location>
        <begin position="25"/>
        <end position="366"/>
    </location>
</feature>
<dbReference type="SUPFAM" id="SSF109604">
    <property type="entry name" value="HD-domain/PDEase-like"/>
    <property type="match status" value="1"/>
</dbReference>
<keyword evidence="3" id="KW-0732">Signal</keyword>
<protein>
    <recommendedName>
        <fullName evidence="4">PDEase domain-containing protein</fullName>
    </recommendedName>
</protein>
<accession>A0ABY8TVB6</accession>
<name>A0ABY8TVB6_TETOB</name>
<dbReference type="InterPro" id="IPR036971">
    <property type="entry name" value="PDEase_catalytic_dom_sf"/>
</dbReference>
<dbReference type="PROSITE" id="PS00126">
    <property type="entry name" value="PDEASE_I_1"/>
    <property type="match status" value="1"/>
</dbReference>
<evidence type="ECO:0000256" key="2">
    <source>
        <dbReference type="ARBA" id="ARBA00022801"/>
    </source>
</evidence>
<evidence type="ECO:0000313" key="5">
    <source>
        <dbReference type="EMBL" id="WIA13064.1"/>
    </source>
</evidence>
<feature type="signal peptide" evidence="3">
    <location>
        <begin position="1"/>
        <end position="24"/>
    </location>
</feature>
<evidence type="ECO:0000256" key="1">
    <source>
        <dbReference type="ARBA" id="ARBA00022723"/>
    </source>
</evidence>
<feature type="domain" description="PDEase" evidence="4">
    <location>
        <begin position="1"/>
        <end position="345"/>
    </location>
</feature>